<dbReference type="NCBIfam" id="TIGR01891">
    <property type="entry name" value="amidohydrolases"/>
    <property type="match status" value="1"/>
</dbReference>
<feature type="domain" description="Peptidase M20 dimerisation" evidence="6">
    <location>
        <begin position="176"/>
        <end position="272"/>
    </location>
</feature>
<feature type="binding site" evidence="5">
    <location>
        <position position="93"/>
    </location>
    <ligand>
        <name>Mn(2+)</name>
        <dbReference type="ChEBI" id="CHEBI:29035"/>
        <label>2</label>
    </ligand>
</feature>
<dbReference type="InterPro" id="IPR017439">
    <property type="entry name" value="Amidohydrolase"/>
</dbReference>
<dbReference type="Proteomes" id="UP000272213">
    <property type="component" value="Unassembled WGS sequence"/>
</dbReference>
<evidence type="ECO:0000259" key="6">
    <source>
        <dbReference type="Pfam" id="PF07687"/>
    </source>
</evidence>
<evidence type="ECO:0000256" key="2">
    <source>
        <dbReference type="ARBA" id="ARBA00022801"/>
    </source>
</evidence>
<dbReference type="GO" id="GO:0050118">
    <property type="term" value="F:N-acetyldiaminopimelate deacetylase activity"/>
    <property type="evidence" value="ECO:0007669"/>
    <property type="project" value="UniProtKB-ARBA"/>
</dbReference>
<feature type="binding site" evidence="5">
    <location>
        <position position="129"/>
    </location>
    <ligand>
        <name>Mn(2+)</name>
        <dbReference type="ChEBI" id="CHEBI:29035"/>
        <label>2</label>
    </ligand>
</feature>
<dbReference type="FunFam" id="3.30.70.360:FF:000001">
    <property type="entry name" value="N-acetyldiaminopimelate deacetylase"/>
    <property type="match status" value="1"/>
</dbReference>
<accession>A0A3R9KJ68</accession>
<dbReference type="PIRSF" id="PIRSF005962">
    <property type="entry name" value="Pept_M20D_amidohydro"/>
    <property type="match status" value="1"/>
</dbReference>
<keyword evidence="2 7" id="KW-0378">Hydrolase</keyword>
<dbReference type="InterPro" id="IPR011650">
    <property type="entry name" value="Peptidase_M20_dimer"/>
</dbReference>
<keyword evidence="1" id="KW-0028">Amino-acid biosynthesis</keyword>
<organism evidence="7 8">
    <name type="scientific">Streptococcus cristatus</name>
    <dbReference type="NCBI Taxonomy" id="45634"/>
    <lineage>
        <taxon>Bacteria</taxon>
        <taxon>Bacillati</taxon>
        <taxon>Bacillota</taxon>
        <taxon>Bacilli</taxon>
        <taxon>Lactobacillales</taxon>
        <taxon>Streptococcaceae</taxon>
        <taxon>Streptococcus</taxon>
    </lineage>
</organism>
<dbReference type="Gene3D" id="3.30.70.360">
    <property type="match status" value="1"/>
</dbReference>
<sequence length="378" mass="41386">MKKFYDKLVKTRHHLHQHPELSGQEYETTAFLSRYLQELGIKILDSGLETGLIAEIGQGEPVIALRADIDALPILEQTGLPYASQNPGVMHACGHDFHQTSLLGAAELLKAMEEDLQGTIRLIFQPAEETSQGASQVLATGLLDDVVGIIGFHNMPQLKAGQMALKQGAMMAGVEKFKVTVEGVSSHAARPDLGVDTVLTLTSMIQNLQALVSRTVSPFEPVVLSVPHIEAGATWNVLPQSGFFEGTIRCFNPDLQKRLKADFIRIVEHTAENFGAKVAIVWDQTPPVTYNDPELAELIFKNSQNIGELLPAQPSSAGEDFAFYQERIPGVFAFIGSNGAADAPDLHHDSMTIDDVAFQVSVPYYVENALFLLKHYKK</sequence>
<dbReference type="PANTHER" id="PTHR11014">
    <property type="entry name" value="PEPTIDASE M20 FAMILY MEMBER"/>
    <property type="match status" value="1"/>
</dbReference>
<evidence type="ECO:0000256" key="4">
    <source>
        <dbReference type="ARBA" id="ARBA00023154"/>
    </source>
</evidence>
<evidence type="ECO:0000256" key="5">
    <source>
        <dbReference type="PIRSR" id="PIRSR005962-1"/>
    </source>
</evidence>
<keyword evidence="3" id="KW-0220">Diaminopimelate biosynthesis</keyword>
<dbReference type="AlphaFoldDB" id="A0A3R9KJ68"/>
<comment type="cofactor">
    <cofactor evidence="5">
        <name>Mn(2+)</name>
        <dbReference type="ChEBI" id="CHEBI:29035"/>
    </cofactor>
    <text evidence="5">The Mn(2+) ion enhances activity.</text>
</comment>
<dbReference type="Pfam" id="PF07687">
    <property type="entry name" value="M20_dimer"/>
    <property type="match status" value="1"/>
</dbReference>
<dbReference type="Gene3D" id="3.40.630.10">
    <property type="entry name" value="Zn peptidases"/>
    <property type="match status" value="1"/>
</dbReference>
<name>A0A3R9KJ68_STRCR</name>
<evidence type="ECO:0000256" key="3">
    <source>
        <dbReference type="ARBA" id="ARBA00022915"/>
    </source>
</evidence>
<dbReference type="GO" id="GO:0009085">
    <property type="term" value="P:lysine biosynthetic process"/>
    <property type="evidence" value="ECO:0007669"/>
    <property type="project" value="UniProtKB-KW"/>
</dbReference>
<feature type="binding site" evidence="5">
    <location>
        <position position="95"/>
    </location>
    <ligand>
        <name>Mn(2+)</name>
        <dbReference type="ChEBI" id="CHEBI:29035"/>
        <label>2</label>
    </ligand>
</feature>
<dbReference type="PANTHER" id="PTHR11014:SF63">
    <property type="entry name" value="METALLOPEPTIDASE, PUTATIVE (AFU_ORTHOLOGUE AFUA_6G09600)-RELATED"/>
    <property type="match status" value="1"/>
</dbReference>
<dbReference type="InterPro" id="IPR036264">
    <property type="entry name" value="Bact_exopeptidase_dim_dom"/>
</dbReference>
<evidence type="ECO:0000313" key="8">
    <source>
        <dbReference type="Proteomes" id="UP000272213"/>
    </source>
</evidence>
<dbReference type="RefSeq" id="WP_125383239.1">
    <property type="nucleotide sequence ID" value="NZ_RJPM01000004.1"/>
</dbReference>
<comment type="caution">
    <text evidence="7">The sequence shown here is derived from an EMBL/GenBank/DDBJ whole genome shotgun (WGS) entry which is preliminary data.</text>
</comment>
<dbReference type="SUPFAM" id="SSF55031">
    <property type="entry name" value="Bacterial exopeptidase dimerisation domain"/>
    <property type="match status" value="1"/>
</dbReference>
<dbReference type="Pfam" id="PF01546">
    <property type="entry name" value="Peptidase_M20"/>
    <property type="match status" value="1"/>
</dbReference>
<evidence type="ECO:0000313" key="7">
    <source>
        <dbReference type="EMBL" id="RSJ76128.1"/>
    </source>
</evidence>
<keyword evidence="4" id="KW-0457">Lysine biosynthesis</keyword>
<reference evidence="7 8" key="1">
    <citation type="submission" date="2018-11" db="EMBL/GenBank/DDBJ databases">
        <title>Species Designations Belie Phenotypic and Genotypic Heterogeneity in Oral Streptococci.</title>
        <authorList>
            <person name="Velsko I."/>
        </authorList>
    </citation>
    <scope>NUCLEOTIDE SEQUENCE [LARGE SCALE GENOMIC DNA]</scope>
    <source>
        <strain evidence="7 8">BCA6</strain>
    </source>
</reference>
<proteinExistence type="predicted"/>
<dbReference type="InterPro" id="IPR002933">
    <property type="entry name" value="Peptidase_M20"/>
</dbReference>
<keyword evidence="5" id="KW-0464">Manganese</keyword>
<protein>
    <submittedName>
        <fullName evidence="7">Putative hydrolase YxeP</fullName>
        <ecNumber evidence="7">3.-.-.-</ecNumber>
    </submittedName>
</protein>
<evidence type="ECO:0000256" key="1">
    <source>
        <dbReference type="ARBA" id="ARBA00022605"/>
    </source>
</evidence>
<feature type="binding site" evidence="5">
    <location>
        <position position="153"/>
    </location>
    <ligand>
        <name>Mn(2+)</name>
        <dbReference type="ChEBI" id="CHEBI:29035"/>
        <label>2</label>
    </ligand>
</feature>
<gene>
    <name evidence="7" type="primary">yxeP</name>
    <name evidence="7" type="ORF">D8798_06205</name>
</gene>
<dbReference type="GO" id="GO:0046872">
    <property type="term" value="F:metal ion binding"/>
    <property type="evidence" value="ECO:0007669"/>
    <property type="project" value="UniProtKB-KW"/>
</dbReference>
<keyword evidence="5" id="KW-0479">Metal-binding</keyword>
<dbReference type="EC" id="3.-.-.-" evidence="7"/>
<dbReference type="EMBL" id="RJPM01000004">
    <property type="protein sequence ID" value="RSJ76128.1"/>
    <property type="molecule type" value="Genomic_DNA"/>
</dbReference>
<dbReference type="SUPFAM" id="SSF53187">
    <property type="entry name" value="Zn-dependent exopeptidases"/>
    <property type="match status" value="1"/>
</dbReference>
<dbReference type="GO" id="GO:0019877">
    <property type="term" value="P:diaminopimelate biosynthetic process"/>
    <property type="evidence" value="ECO:0007669"/>
    <property type="project" value="UniProtKB-KW"/>
</dbReference>
<feature type="binding site" evidence="5">
    <location>
        <position position="347"/>
    </location>
    <ligand>
        <name>Mn(2+)</name>
        <dbReference type="ChEBI" id="CHEBI:29035"/>
        <label>2</label>
    </ligand>
</feature>